<gene>
    <name evidence="1" type="ORF">PROFUN_10338</name>
</gene>
<dbReference type="AlphaFoldDB" id="A0A2P6NDV7"/>
<reference evidence="1 2" key="1">
    <citation type="journal article" date="2018" name="Genome Biol. Evol.">
        <title>Multiple Roots of Fruiting Body Formation in Amoebozoa.</title>
        <authorList>
            <person name="Hillmann F."/>
            <person name="Forbes G."/>
            <person name="Novohradska S."/>
            <person name="Ferling I."/>
            <person name="Riege K."/>
            <person name="Groth M."/>
            <person name="Westermann M."/>
            <person name="Marz M."/>
            <person name="Spaller T."/>
            <person name="Winckler T."/>
            <person name="Schaap P."/>
            <person name="Glockner G."/>
        </authorList>
    </citation>
    <scope>NUCLEOTIDE SEQUENCE [LARGE SCALE GENOMIC DNA]</scope>
    <source>
        <strain evidence="1 2">Jena</strain>
    </source>
</reference>
<proteinExistence type="predicted"/>
<keyword evidence="2" id="KW-1185">Reference proteome</keyword>
<evidence type="ECO:0000313" key="1">
    <source>
        <dbReference type="EMBL" id="PRP82130.1"/>
    </source>
</evidence>
<dbReference type="OrthoDB" id="98077at2759"/>
<accession>A0A2P6NDV7</accession>
<dbReference type="EMBL" id="MDYQ01000110">
    <property type="protein sequence ID" value="PRP82130.1"/>
    <property type="molecule type" value="Genomic_DNA"/>
</dbReference>
<sequence>MEASHQVGLNSKQDPVVTIVSREICEPGCWQDNPRDRPSFKDICHYLGVGSIMPQGNLTPLSTPENSAGMSFHDVTPSASGLSFDLDSLGGDQARRYEWIPPVSNSLGTGGQVKDREEVILTEEELTQYSAVEMRNME</sequence>
<name>A0A2P6NDV7_9EUKA</name>
<dbReference type="InParanoid" id="A0A2P6NDV7"/>
<evidence type="ECO:0000313" key="2">
    <source>
        <dbReference type="Proteomes" id="UP000241769"/>
    </source>
</evidence>
<organism evidence="1 2">
    <name type="scientific">Planoprotostelium fungivorum</name>
    <dbReference type="NCBI Taxonomy" id="1890364"/>
    <lineage>
        <taxon>Eukaryota</taxon>
        <taxon>Amoebozoa</taxon>
        <taxon>Evosea</taxon>
        <taxon>Variosea</taxon>
        <taxon>Cavosteliida</taxon>
        <taxon>Cavosteliaceae</taxon>
        <taxon>Planoprotostelium</taxon>
    </lineage>
</organism>
<protein>
    <submittedName>
        <fullName evidence="1">Uncharacterized protein</fullName>
    </submittedName>
</protein>
<dbReference type="Proteomes" id="UP000241769">
    <property type="component" value="Unassembled WGS sequence"/>
</dbReference>
<comment type="caution">
    <text evidence="1">The sequence shown here is derived from an EMBL/GenBank/DDBJ whole genome shotgun (WGS) entry which is preliminary data.</text>
</comment>